<feature type="domain" description="Pyrrolo-quinoline quinone repeat" evidence="2">
    <location>
        <begin position="115"/>
        <end position="364"/>
    </location>
</feature>
<keyword evidence="1" id="KW-0812">Transmembrane</keyword>
<dbReference type="PANTHER" id="PTHR34512">
    <property type="entry name" value="CELL SURFACE PROTEIN"/>
    <property type="match status" value="1"/>
</dbReference>
<evidence type="ECO:0000313" key="4">
    <source>
        <dbReference type="Proteomes" id="UP000251717"/>
    </source>
</evidence>
<feature type="transmembrane region" description="Helical" evidence="1">
    <location>
        <begin position="375"/>
        <end position="393"/>
    </location>
</feature>
<dbReference type="SMART" id="SM00564">
    <property type="entry name" value="PQQ"/>
    <property type="match status" value="8"/>
</dbReference>
<dbReference type="InterPro" id="IPR002372">
    <property type="entry name" value="PQQ_rpt_dom"/>
</dbReference>
<dbReference type="RefSeq" id="WP_116592911.1">
    <property type="nucleotide sequence ID" value="NZ_MZGS01000029.1"/>
</dbReference>
<keyword evidence="3" id="KW-0418">Kinase</keyword>
<keyword evidence="1" id="KW-1133">Transmembrane helix</keyword>
<accession>A0A315XMS4</accession>
<keyword evidence="3" id="KW-0808">Transferase</keyword>
<evidence type="ECO:0000259" key="2">
    <source>
        <dbReference type="Pfam" id="PF13570"/>
    </source>
</evidence>
<gene>
    <name evidence="3" type="primary">afsK</name>
    <name evidence="3" type="ORF">MBBTH_20300</name>
</gene>
<dbReference type="InterPro" id="IPR015943">
    <property type="entry name" value="WD40/YVTN_repeat-like_dom_sf"/>
</dbReference>
<reference evidence="3 4" key="1">
    <citation type="submission" date="2017-03" db="EMBL/GenBank/DDBJ databases">
        <title>Genome sequence of Methanobrevibacter thaueri.</title>
        <authorList>
            <person name="Poehlein A."/>
            <person name="Seedorf H."/>
            <person name="Daniel R."/>
        </authorList>
    </citation>
    <scope>NUCLEOTIDE SEQUENCE [LARGE SCALE GENOMIC DNA]</scope>
    <source>
        <strain evidence="3 4">DSM 11995</strain>
    </source>
</reference>
<dbReference type="Proteomes" id="UP000251717">
    <property type="component" value="Unassembled WGS sequence"/>
</dbReference>
<sequence length="400" mass="44111">MYKKLLIGLIVALLCLSPIAAENWNSFQGGIDHSGYRDGESDFVTNLWTFNMESPVHSSPAIYKDYIYYVSNDGILKAIDMETGEEEWNLDLEAKTNSSPIIHSNRLYIGCEDGLKAVNINSHKVVWDYDCDNVASAPVYHDDIIYFGSDDGHLYGVNEDGKVKFDKKLGDELRTSPIVVDNTIYVGSTGGKMYSIDTDESKNWEFTTGDEILSSPAYVNKTIIFGSTDGSVYCLKKSDGDLEWKVDLNDKVISSPTVDGHDNNVFIGSDEGNMTCLDVRDGTVKWSHSTGDKVQSTAAIKDNLVAFGSNNGYLYVLNKYTGAEEFTYNPGTILFNSAITSSPVINGNSLFFGDDSGNVYSLNINKYEVPGSTQMFYSIAVLIIVIIVAIVVVRKVKGRK</sequence>
<dbReference type="OrthoDB" id="145878at2157"/>
<dbReference type="EMBL" id="MZGS01000029">
    <property type="protein sequence ID" value="PWB84886.1"/>
    <property type="molecule type" value="Genomic_DNA"/>
</dbReference>
<evidence type="ECO:0000313" key="3">
    <source>
        <dbReference type="EMBL" id="PWB84886.1"/>
    </source>
</evidence>
<evidence type="ECO:0000256" key="1">
    <source>
        <dbReference type="SAM" id="Phobius"/>
    </source>
</evidence>
<comment type="caution">
    <text evidence="3">The sequence shown here is derived from an EMBL/GenBank/DDBJ whole genome shotgun (WGS) entry which is preliminary data.</text>
</comment>
<organism evidence="3 4">
    <name type="scientific">Methanobrevibacter thaueri</name>
    <dbReference type="NCBI Taxonomy" id="190975"/>
    <lineage>
        <taxon>Archaea</taxon>
        <taxon>Methanobacteriati</taxon>
        <taxon>Methanobacteriota</taxon>
        <taxon>Methanomada group</taxon>
        <taxon>Methanobacteria</taxon>
        <taxon>Methanobacteriales</taxon>
        <taxon>Methanobacteriaceae</taxon>
        <taxon>Methanobrevibacter</taxon>
    </lineage>
</organism>
<dbReference type="SUPFAM" id="SSF50998">
    <property type="entry name" value="Quinoprotein alcohol dehydrogenase-like"/>
    <property type="match status" value="2"/>
</dbReference>
<dbReference type="InterPro" id="IPR011047">
    <property type="entry name" value="Quinoprotein_ADH-like_sf"/>
</dbReference>
<keyword evidence="4" id="KW-1185">Reference proteome</keyword>
<dbReference type="AlphaFoldDB" id="A0A315XMS4"/>
<dbReference type="GO" id="GO:0004674">
    <property type="term" value="F:protein serine/threonine kinase activity"/>
    <property type="evidence" value="ECO:0007669"/>
    <property type="project" value="UniProtKB-EC"/>
</dbReference>
<name>A0A315XMS4_9EURY</name>
<keyword evidence="1" id="KW-0472">Membrane</keyword>
<dbReference type="Gene3D" id="2.130.10.10">
    <property type="entry name" value="YVTN repeat-like/Quinoprotein amine dehydrogenase"/>
    <property type="match status" value="2"/>
</dbReference>
<dbReference type="Pfam" id="PF13570">
    <property type="entry name" value="Beta-prop_ACSF4"/>
    <property type="match status" value="1"/>
</dbReference>
<dbReference type="InterPro" id="IPR018391">
    <property type="entry name" value="PQQ_b-propeller_rpt"/>
</dbReference>
<dbReference type="EC" id="2.7.11.1" evidence="3"/>
<proteinExistence type="predicted"/>
<protein>
    <submittedName>
        <fullName evidence="3">Serine/threonine-protein kinase AfsK</fullName>
        <ecNumber evidence="3">2.7.11.1</ecNumber>
    </submittedName>
</protein>
<dbReference type="PANTHER" id="PTHR34512:SF30">
    <property type="entry name" value="OUTER MEMBRANE PROTEIN ASSEMBLY FACTOR BAMB"/>
    <property type="match status" value="1"/>
</dbReference>